<dbReference type="AlphaFoldDB" id="A0A4Y2M0Y8"/>
<name>A0A4Y2M0Y8_ARAVE</name>
<dbReference type="Proteomes" id="UP000499080">
    <property type="component" value="Unassembled WGS sequence"/>
</dbReference>
<proteinExistence type="predicted"/>
<protein>
    <submittedName>
        <fullName evidence="1">Uncharacterized protein</fullName>
    </submittedName>
</protein>
<dbReference type="OrthoDB" id="6156427at2759"/>
<gene>
    <name evidence="1" type="ORF">AVEN_17260_1</name>
</gene>
<accession>A0A4Y2M0Y8</accession>
<sequence length="96" mass="10927">MLMKTFADENITVEQVVEDAEATIVSKVVEGARQSDCVIIVGENIDITVILTTFASDNNLLFLLKHEKNRDYLLFPNALPNVKESERQYIISKHFQ</sequence>
<comment type="caution">
    <text evidence="1">The sequence shown here is derived from an EMBL/GenBank/DDBJ whole genome shotgun (WGS) entry which is preliminary data.</text>
</comment>
<reference evidence="1 2" key="1">
    <citation type="journal article" date="2019" name="Sci. Rep.">
        <title>Orb-weaving spider Araneus ventricosus genome elucidates the spidroin gene catalogue.</title>
        <authorList>
            <person name="Kono N."/>
            <person name="Nakamura H."/>
            <person name="Ohtoshi R."/>
            <person name="Moran D.A.P."/>
            <person name="Shinohara A."/>
            <person name="Yoshida Y."/>
            <person name="Fujiwara M."/>
            <person name="Mori M."/>
            <person name="Tomita M."/>
            <person name="Arakawa K."/>
        </authorList>
    </citation>
    <scope>NUCLEOTIDE SEQUENCE [LARGE SCALE GENOMIC DNA]</scope>
</reference>
<organism evidence="1 2">
    <name type="scientific">Araneus ventricosus</name>
    <name type="common">Orbweaver spider</name>
    <name type="synonym">Epeira ventricosa</name>
    <dbReference type="NCBI Taxonomy" id="182803"/>
    <lineage>
        <taxon>Eukaryota</taxon>
        <taxon>Metazoa</taxon>
        <taxon>Ecdysozoa</taxon>
        <taxon>Arthropoda</taxon>
        <taxon>Chelicerata</taxon>
        <taxon>Arachnida</taxon>
        <taxon>Araneae</taxon>
        <taxon>Araneomorphae</taxon>
        <taxon>Entelegynae</taxon>
        <taxon>Araneoidea</taxon>
        <taxon>Araneidae</taxon>
        <taxon>Araneus</taxon>
    </lineage>
</organism>
<evidence type="ECO:0000313" key="1">
    <source>
        <dbReference type="EMBL" id="GBN19396.1"/>
    </source>
</evidence>
<dbReference type="EMBL" id="BGPR01006486">
    <property type="protein sequence ID" value="GBN19396.1"/>
    <property type="molecule type" value="Genomic_DNA"/>
</dbReference>
<keyword evidence="2" id="KW-1185">Reference proteome</keyword>
<evidence type="ECO:0000313" key="2">
    <source>
        <dbReference type="Proteomes" id="UP000499080"/>
    </source>
</evidence>